<reference evidence="1" key="1">
    <citation type="submission" date="2020-10" db="EMBL/GenBank/DDBJ databases">
        <authorList>
            <person name="Gilroy R."/>
        </authorList>
    </citation>
    <scope>NUCLEOTIDE SEQUENCE</scope>
    <source>
        <strain evidence="1">10406</strain>
    </source>
</reference>
<sequence length="118" mass="12298">MKKKIVAIVAIVALIAIVAVCLTACNADSIAKKLENKGYEAVAMSADDISEEFGEDAEIKWGVSAGKLDGLDFVTVVKFAKADDAKEAAEAAEAFGMAVDRVGSIVYVGTEQGVKDAK</sequence>
<reference evidence="1" key="2">
    <citation type="journal article" date="2021" name="PeerJ">
        <title>Extensive microbial diversity within the chicken gut microbiome revealed by metagenomics and culture.</title>
        <authorList>
            <person name="Gilroy R."/>
            <person name="Ravi A."/>
            <person name="Getino M."/>
            <person name="Pursley I."/>
            <person name="Horton D.L."/>
            <person name="Alikhan N.F."/>
            <person name="Baker D."/>
            <person name="Gharbi K."/>
            <person name="Hall N."/>
            <person name="Watson M."/>
            <person name="Adriaenssens E.M."/>
            <person name="Foster-Nyarko E."/>
            <person name="Jarju S."/>
            <person name="Secka A."/>
            <person name="Antonio M."/>
            <person name="Oren A."/>
            <person name="Chaudhuri R.R."/>
            <person name="La Ragione R."/>
            <person name="Hildebrand F."/>
            <person name="Pallen M.J."/>
        </authorList>
    </citation>
    <scope>NUCLEOTIDE SEQUENCE</scope>
    <source>
        <strain evidence="1">10406</strain>
    </source>
</reference>
<organism evidence="1 2">
    <name type="scientific">Candidatus Limadaptatus stercoripullorum</name>
    <dbReference type="NCBI Taxonomy" id="2840846"/>
    <lineage>
        <taxon>Bacteria</taxon>
        <taxon>Bacillati</taxon>
        <taxon>Bacillota</taxon>
        <taxon>Clostridia</taxon>
        <taxon>Eubacteriales</taxon>
        <taxon>Candidatus Limadaptatus</taxon>
    </lineage>
</organism>
<dbReference type="Proteomes" id="UP000886857">
    <property type="component" value="Unassembled WGS sequence"/>
</dbReference>
<dbReference type="AlphaFoldDB" id="A0A9D1NA12"/>
<accession>A0A9D1NA12</accession>
<name>A0A9D1NA12_9FIRM</name>
<protein>
    <submittedName>
        <fullName evidence="1">Uncharacterized protein</fullName>
    </submittedName>
</protein>
<comment type="caution">
    <text evidence="1">The sequence shown here is derived from an EMBL/GenBank/DDBJ whole genome shotgun (WGS) entry which is preliminary data.</text>
</comment>
<gene>
    <name evidence="1" type="ORF">IAC73_02570</name>
</gene>
<evidence type="ECO:0000313" key="1">
    <source>
        <dbReference type="EMBL" id="HIU98710.1"/>
    </source>
</evidence>
<evidence type="ECO:0000313" key="2">
    <source>
        <dbReference type="Proteomes" id="UP000886857"/>
    </source>
</evidence>
<dbReference type="EMBL" id="DVOE01000036">
    <property type="protein sequence ID" value="HIU98710.1"/>
    <property type="molecule type" value="Genomic_DNA"/>
</dbReference>
<proteinExistence type="predicted"/>